<dbReference type="EMBL" id="JAAAUQ010000271">
    <property type="protein sequence ID" value="KAF9152061.1"/>
    <property type="molecule type" value="Genomic_DNA"/>
</dbReference>
<keyword evidence="3" id="KW-1185">Reference proteome</keyword>
<accession>A0A9P5S167</accession>
<dbReference type="Proteomes" id="UP000748756">
    <property type="component" value="Unassembled WGS sequence"/>
</dbReference>
<feature type="region of interest" description="Disordered" evidence="1">
    <location>
        <begin position="1"/>
        <end position="39"/>
    </location>
</feature>
<feature type="compositionally biased region" description="Low complexity" evidence="1">
    <location>
        <begin position="134"/>
        <end position="143"/>
    </location>
</feature>
<dbReference type="OrthoDB" id="2433853at2759"/>
<evidence type="ECO:0000313" key="3">
    <source>
        <dbReference type="Proteomes" id="UP000748756"/>
    </source>
</evidence>
<feature type="compositionally biased region" description="Basic and acidic residues" evidence="1">
    <location>
        <begin position="71"/>
        <end position="84"/>
    </location>
</feature>
<sequence length="218" mass="23618">MDILSPLTESPFNTTSTATTTTDPKSTTDGATPTATGGLRRKNTLKAYLANKNKLKERQAINVIVDPSVLQREDSSGSEHEAESKTPFSPNSPTNMMSPVSGKRIDTDLETLDDEKKAIEDQLAAITQQLNGKSPSSSSPSSPTGATSNITGATSGSPFEAADEAALIEKRTRLCAELDSIIKRRRELLQSWARDYKNLKRSGSLAKRQEDLFWVTTA</sequence>
<feature type="region of interest" description="Disordered" evidence="1">
    <location>
        <begin position="62"/>
        <end position="102"/>
    </location>
</feature>
<feature type="compositionally biased region" description="Low complexity" evidence="1">
    <location>
        <begin position="14"/>
        <end position="38"/>
    </location>
</feature>
<evidence type="ECO:0000313" key="2">
    <source>
        <dbReference type="EMBL" id="KAF9152061.1"/>
    </source>
</evidence>
<protein>
    <submittedName>
        <fullName evidence="2">Uncharacterized protein</fullName>
    </submittedName>
</protein>
<feature type="compositionally biased region" description="Polar residues" evidence="1">
    <location>
        <begin position="86"/>
        <end position="98"/>
    </location>
</feature>
<name>A0A9P5S167_9FUNG</name>
<comment type="caution">
    <text evidence="2">The sequence shown here is derived from an EMBL/GenBank/DDBJ whole genome shotgun (WGS) entry which is preliminary data.</text>
</comment>
<feature type="compositionally biased region" description="Polar residues" evidence="1">
    <location>
        <begin position="144"/>
        <end position="157"/>
    </location>
</feature>
<dbReference type="AlphaFoldDB" id="A0A9P5S167"/>
<proteinExistence type="predicted"/>
<organism evidence="2 3">
    <name type="scientific">Linnemannia schmuckeri</name>
    <dbReference type="NCBI Taxonomy" id="64567"/>
    <lineage>
        <taxon>Eukaryota</taxon>
        <taxon>Fungi</taxon>
        <taxon>Fungi incertae sedis</taxon>
        <taxon>Mucoromycota</taxon>
        <taxon>Mortierellomycotina</taxon>
        <taxon>Mortierellomycetes</taxon>
        <taxon>Mortierellales</taxon>
        <taxon>Mortierellaceae</taxon>
        <taxon>Linnemannia</taxon>
    </lineage>
</organism>
<reference evidence="2" key="1">
    <citation type="journal article" date="2020" name="Fungal Divers.">
        <title>Resolving the Mortierellaceae phylogeny through synthesis of multi-gene phylogenetics and phylogenomics.</title>
        <authorList>
            <person name="Vandepol N."/>
            <person name="Liber J."/>
            <person name="Desiro A."/>
            <person name="Na H."/>
            <person name="Kennedy M."/>
            <person name="Barry K."/>
            <person name="Grigoriev I.V."/>
            <person name="Miller A.N."/>
            <person name="O'Donnell K."/>
            <person name="Stajich J.E."/>
            <person name="Bonito G."/>
        </authorList>
    </citation>
    <scope>NUCLEOTIDE SEQUENCE</scope>
    <source>
        <strain evidence="2">NRRL 6426</strain>
    </source>
</reference>
<gene>
    <name evidence="2" type="ORF">BG015_005846</name>
</gene>
<evidence type="ECO:0000256" key="1">
    <source>
        <dbReference type="SAM" id="MobiDB-lite"/>
    </source>
</evidence>
<feature type="region of interest" description="Disordered" evidence="1">
    <location>
        <begin position="117"/>
        <end position="158"/>
    </location>
</feature>